<dbReference type="GO" id="GO:0003676">
    <property type="term" value="F:nucleic acid binding"/>
    <property type="evidence" value="ECO:0007669"/>
    <property type="project" value="InterPro"/>
</dbReference>
<dbReference type="InterPro" id="IPR011708">
    <property type="entry name" value="DNA_pol3_alpha_NTPase_dom"/>
</dbReference>
<feature type="domain" description="Polymerase/histidinol phosphatase N-terminal" evidence="8">
    <location>
        <begin position="10"/>
        <end position="75"/>
    </location>
</feature>
<evidence type="ECO:0000256" key="3">
    <source>
        <dbReference type="ARBA" id="ARBA00022679"/>
    </source>
</evidence>
<dbReference type="CDD" id="cd07431">
    <property type="entry name" value="PHP_PolIIIA"/>
    <property type="match status" value="1"/>
</dbReference>
<organism evidence="9 10">
    <name type="scientific">Marispirochaeta aestuarii</name>
    <dbReference type="NCBI Taxonomy" id="1963862"/>
    <lineage>
        <taxon>Bacteria</taxon>
        <taxon>Pseudomonadati</taxon>
        <taxon>Spirochaetota</taxon>
        <taxon>Spirochaetia</taxon>
        <taxon>Spirochaetales</taxon>
        <taxon>Spirochaetaceae</taxon>
        <taxon>Marispirochaeta</taxon>
    </lineage>
</organism>
<dbReference type="Gene3D" id="3.20.20.140">
    <property type="entry name" value="Metal-dependent hydrolases"/>
    <property type="match status" value="2"/>
</dbReference>
<dbReference type="STRING" id="1963862.B4O97_12700"/>
<protein>
    <recommendedName>
        <fullName evidence="2">DNA-directed DNA polymerase</fullName>
        <ecNumber evidence="2">2.7.7.7</ecNumber>
    </recommendedName>
</protein>
<comment type="catalytic activity">
    <reaction evidence="7">
        <text>DNA(n) + a 2'-deoxyribonucleoside 5'-triphosphate = DNA(n+1) + diphosphate</text>
        <dbReference type="Rhea" id="RHEA:22508"/>
        <dbReference type="Rhea" id="RHEA-COMP:17339"/>
        <dbReference type="Rhea" id="RHEA-COMP:17340"/>
        <dbReference type="ChEBI" id="CHEBI:33019"/>
        <dbReference type="ChEBI" id="CHEBI:61560"/>
        <dbReference type="ChEBI" id="CHEBI:173112"/>
        <dbReference type="EC" id="2.7.7.7"/>
    </reaction>
</comment>
<accession>A0A1Y1RXJ7</accession>
<dbReference type="InterPro" id="IPR004365">
    <property type="entry name" value="NA-bd_OB_tRNA"/>
</dbReference>
<comment type="caution">
    <text evidence="9">The sequence shown here is derived from an EMBL/GenBank/DDBJ whole genome shotgun (WGS) entry which is preliminary data.</text>
</comment>
<dbReference type="Pfam" id="PF01336">
    <property type="entry name" value="tRNA_anti-codon"/>
    <property type="match status" value="1"/>
</dbReference>
<dbReference type="OrthoDB" id="9803237at2"/>
<evidence type="ECO:0000256" key="2">
    <source>
        <dbReference type="ARBA" id="ARBA00012417"/>
    </source>
</evidence>
<dbReference type="SMART" id="SM00481">
    <property type="entry name" value="POLIIIAc"/>
    <property type="match status" value="1"/>
</dbReference>
<dbReference type="InterPro" id="IPR040982">
    <property type="entry name" value="DNA_pol3_finger"/>
</dbReference>
<dbReference type="Pfam" id="PF07733">
    <property type="entry name" value="DNA_pol3_alpha"/>
    <property type="match status" value="1"/>
</dbReference>
<dbReference type="AlphaFoldDB" id="A0A1Y1RXJ7"/>
<evidence type="ECO:0000259" key="8">
    <source>
        <dbReference type="SMART" id="SM00481"/>
    </source>
</evidence>
<name>A0A1Y1RXJ7_9SPIO</name>
<sequence>MKRETPLPSLHCRSHYSLLAGPLSPEDICRRAAEEGAESVGMVDRANLYGLPALYRAAGRYNLKAVAGVEFASPGSSRDSLPLFTFYPLNREGFARLNRLISRFADSSSDPVELLLKEGWEGGRVAVFRPELFPRLLERSRRGLVAALVWGLPFRAMLTEARRLRIPPLALNAALYATEEERRLYRILRAIDENRSIQRNRGAEQEGLPPAWRRRCSPAQMAAFFSSLPDALYQARLLAGDAASSLFPDSYVFPSFQGMRPEEEYQRLRGLCMRGVRRRYGSLTPAVRRRLDYELDIIRRKGFAGYFLVVQDIVARCPRTCGRGSSAASIVSYLLEITHVDPLACDLFFERFLNMGRMDPPDIDVDFPWDEREKTLDYVFAAYAGQAGMVADHVTFGSRSALRESARAFGLPEPDIGPLAEAFRMGESGLPPYLEATAKGLLGIPRHLGTHPGGVVISPGPITDYTHVGTSPLGRPLIAWEKEGTEDAGLVKIDLLGNRSLGVLRDVLTLTAPLRAGAGEPPLEWSSFNPLEDTRTREMIEAGDTLGVFYVESPATRQLLKKMRCGDYPHLVIASSIIRPAANRYINAFLRRLRGAVHDSLHPAVDEVLAETRGIMVYQEDVARVAIAVCGYSPAEADSLRKVLSKKDRSLRLPAFREEFIRRGRSRGVAPKVLEELWEGILSFEGYSFCKAHSASYALVSYRLAWLKARYPLEFFCAVINNGGGFYSRQVYLNALSRAGFPLLPPDVNRSAGPYTVERREYPGGALRTGLLQLKGVEDSFIRKLLDERHRRGPFADFQDFLMRLNPPLPDIRGLIRSGSLDGIAAGVHRPGLFWYYFHVSKHPELFIAPAAPASLGDYPGEVKLQDELETLGLLVSRHPAELLRIPEGMYDCDVILTGSGSIPEFPGKRIAIPSVLVTGKEVRTRTKKEMCFLSFEDLEGIYETVLFPEVYRRLYPRICRFCAFLVTGTVEQEFGVFQLRVEELEPLDAAPLDSPKQVCQYWPRSSLEHESWNNLRSLDGNGGSDFSGALVR</sequence>
<keyword evidence="10" id="KW-1185">Reference proteome</keyword>
<keyword evidence="4" id="KW-0548">Nucleotidyltransferase</keyword>
<dbReference type="InterPro" id="IPR003141">
    <property type="entry name" value="Pol/His_phosphatase_N"/>
</dbReference>
<dbReference type="CDD" id="cd04485">
    <property type="entry name" value="DnaE_OBF"/>
    <property type="match status" value="1"/>
</dbReference>
<dbReference type="EC" id="2.7.7.7" evidence="2"/>
<dbReference type="Pfam" id="PF14579">
    <property type="entry name" value="HHH_6"/>
    <property type="match status" value="1"/>
</dbReference>
<evidence type="ECO:0000313" key="9">
    <source>
        <dbReference type="EMBL" id="ORC34494.1"/>
    </source>
</evidence>
<dbReference type="RefSeq" id="WP_083051342.1">
    <property type="nucleotide sequence ID" value="NZ_MWQY01000013.1"/>
</dbReference>
<keyword evidence="6" id="KW-0239">DNA-directed DNA polymerase</keyword>
<dbReference type="Gene3D" id="1.10.150.870">
    <property type="match status" value="1"/>
</dbReference>
<dbReference type="Proteomes" id="UP000192343">
    <property type="component" value="Unassembled WGS sequence"/>
</dbReference>
<dbReference type="InterPro" id="IPR004013">
    <property type="entry name" value="PHP_dom"/>
</dbReference>
<dbReference type="Pfam" id="PF02811">
    <property type="entry name" value="PHP"/>
    <property type="match status" value="1"/>
</dbReference>
<dbReference type="GO" id="GO:0003887">
    <property type="term" value="F:DNA-directed DNA polymerase activity"/>
    <property type="evidence" value="ECO:0007669"/>
    <property type="project" value="UniProtKB-KW"/>
</dbReference>
<reference evidence="9 10" key="1">
    <citation type="submission" date="2017-03" db="EMBL/GenBank/DDBJ databases">
        <title>Draft Genome sequence of Marispirochaeta sp. strain JC444.</title>
        <authorList>
            <person name="Shivani Y."/>
            <person name="Subhash Y."/>
            <person name="Sasikala C."/>
            <person name="Ramana C."/>
        </authorList>
    </citation>
    <scope>NUCLEOTIDE SEQUENCE [LARGE SCALE GENOMIC DNA]</scope>
    <source>
        <strain evidence="9 10">JC444</strain>
    </source>
</reference>
<keyword evidence="3" id="KW-0808">Transferase</keyword>
<dbReference type="GO" id="GO:0008408">
    <property type="term" value="F:3'-5' exonuclease activity"/>
    <property type="evidence" value="ECO:0007669"/>
    <property type="project" value="InterPro"/>
</dbReference>
<dbReference type="Pfam" id="PF17657">
    <property type="entry name" value="DNA_pol3_finger"/>
    <property type="match status" value="1"/>
</dbReference>
<evidence type="ECO:0000256" key="4">
    <source>
        <dbReference type="ARBA" id="ARBA00022695"/>
    </source>
</evidence>
<evidence type="ECO:0000256" key="6">
    <source>
        <dbReference type="ARBA" id="ARBA00022932"/>
    </source>
</evidence>
<dbReference type="GO" id="GO:0005737">
    <property type="term" value="C:cytoplasm"/>
    <property type="evidence" value="ECO:0007669"/>
    <property type="project" value="UniProtKB-SubCell"/>
</dbReference>
<proteinExistence type="predicted"/>
<dbReference type="EMBL" id="MWQY01000013">
    <property type="protein sequence ID" value="ORC34494.1"/>
    <property type="molecule type" value="Genomic_DNA"/>
</dbReference>
<evidence type="ECO:0000256" key="5">
    <source>
        <dbReference type="ARBA" id="ARBA00022705"/>
    </source>
</evidence>
<dbReference type="InterPro" id="IPR016195">
    <property type="entry name" value="Pol/histidinol_Pase-like"/>
</dbReference>
<keyword evidence="5" id="KW-0235">DNA replication</keyword>
<evidence type="ECO:0000256" key="1">
    <source>
        <dbReference type="ARBA" id="ARBA00004496"/>
    </source>
</evidence>
<gene>
    <name evidence="9" type="ORF">B4O97_12700</name>
</gene>
<evidence type="ECO:0000256" key="7">
    <source>
        <dbReference type="ARBA" id="ARBA00049244"/>
    </source>
</evidence>
<dbReference type="SUPFAM" id="SSF89550">
    <property type="entry name" value="PHP domain-like"/>
    <property type="match status" value="1"/>
</dbReference>
<comment type="subcellular location">
    <subcellularLocation>
        <location evidence="1">Cytoplasm</location>
    </subcellularLocation>
</comment>
<dbReference type="GO" id="GO:0006260">
    <property type="term" value="P:DNA replication"/>
    <property type="evidence" value="ECO:0007669"/>
    <property type="project" value="UniProtKB-KW"/>
</dbReference>
<dbReference type="InterPro" id="IPR004805">
    <property type="entry name" value="DnaE2/DnaE/PolC"/>
</dbReference>
<dbReference type="InterPro" id="IPR029460">
    <property type="entry name" value="DNAPol_HHH"/>
</dbReference>
<dbReference type="PANTHER" id="PTHR32294">
    <property type="entry name" value="DNA POLYMERASE III SUBUNIT ALPHA"/>
    <property type="match status" value="1"/>
</dbReference>
<evidence type="ECO:0000313" key="10">
    <source>
        <dbReference type="Proteomes" id="UP000192343"/>
    </source>
</evidence>